<evidence type="ECO:0000313" key="2">
    <source>
        <dbReference type="EMBL" id="OGY27370.1"/>
    </source>
</evidence>
<feature type="transmembrane region" description="Helical" evidence="1">
    <location>
        <begin position="5"/>
        <end position="28"/>
    </location>
</feature>
<keyword evidence="1" id="KW-0472">Membrane</keyword>
<sequence>MKKLLIISSVLAICVGVILILGGAWGIMLTNQNVAREKIVTPEDASIPNKPVRDPMTLKAQADVIRKHVLRTTNGKTFAEMPQQVAKLDASGSAVIGKDGKPEMIPNAARNIWVTATTLTTALNLGIIAYLISGLTILFGLSSIWVGVVFGALSKKY</sequence>
<proteinExistence type="predicted"/>
<accession>A0A1G1WIY4</accession>
<evidence type="ECO:0008006" key="4">
    <source>
        <dbReference type="Google" id="ProtNLM"/>
    </source>
</evidence>
<feature type="transmembrane region" description="Helical" evidence="1">
    <location>
        <begin position="127"/>
        <end position="153"/>
    </location>
</feature>
<organism evidence="2 3">
    <name type="scientific">Candidatus Woykebacteria bacterium RIFCSPHIGHO2_01_FULL_39_12</name>
    <dbReference type="NCBI Taxonomy" id="1802599"/>
    <lineage>
        <taxon>Bacteria</taxon>
        <taxon>Candidatus Woykeibacteriota</taxon>
    </lineage>
</organism>
<dbReference type="Proteomes" id="UP000177900">
    <property type="component" value="Unassembled WGS sequence"/>
</dbReference>
<protein>
    <recommendedName>
        <fullName evidence="4">Aromatic ring-opening dioxygenase LigA</fullName>
    </recommendedName>
</protein>
<comment type="caution">
    <text evidence="2">The sequence shown here is derived from an EMBL/GenBank/DDBJ whole genome shotgun (WGS) entry which is preliminary data.</text>
</comment>
<evidence type="ECO:0000256" key="1">
    <source>
        <dbReference type="SAM" id="Phobius"/>
    </source>
</evidence>
<gene>
    <name evidence="2" type="ORF">A2864_00610</name>
</gene>
<dbReference type="EMBL" id="MHCV01000030">
    <property type="protein sequence ID" value="OGY27370.1"/>
    <property type="molecule type" value="Genomic_DNA"/>
</dbReference>
<keyword evidence="1" id="KW-1133">Transmembrane helix</keyword>
<keyword evidence="1" id="KW-0812">Transmembrane</keyword>
<dbReference type="AlphaFoldDB" id="A0A1G1WIY4"/>
<reference evidence="2 3" key="1">
    <citation type="journal article" date="2016" name="Nat. Commun.">
        <title>Thousands of microbial genomes shed light on interconnected biogeochemical processes in an aquifer system.</title>
        <authorList>
            <person name="Anantharaman K."/>
            <person name="Brown C.T."/>
            <person name="Hug L.A."/>
            <person name="Sharon I."/>
            <person name="Castelle C.J."/>
            <person name="Probst A.J."/>
            <person name="Thomas B.C."/>
            <person name="Singh A."/>
            <person name="Wilkins M.J."/>
            <person name="Karaoz U."/>
            <person name="Brodie E.L."/>
            <person name="Williams K.H."/>
            <person name="Hubbard S.S."/>
            <person name="Banfield J.F."/>
        </authorList>
    </citation>
    <scope>NUCLEOTIDE SEQUENCE [LARGE SCALE GENOMIC DNA]</scope>
</reference>
<evidence type="ECO:0000313" key="3">
    <source>
        <dbReference type="Proteomes" id="UP000177900"/>
    </source>
</evidence>
<name>A0A1G1WIY4_9BACT</name>